<dbReference type="InParanoid" id="A0A6M4H5F4"/>
<dbReference type="KEGG" id="upl:DSM104440_01696"/>
<dbReference type="Proteomes" id="UP000503096">
    <property type="component" value="Chromosome"/>
</dbReference>
<dbReference type="AlphaFoldDB" id="A0A6M4H5F4"/>
<dbReference type="EMBL" id="CP053073">
    <property type="protein sequence ID" value="QJR14881.1"/>
    <property type="molecule type" value="Genomic_DNA"/>
</dbReference>
<name>A0A6M4H5F4_9PROT</name>
<organism evidence="2 3">
    <name type="scientific">Usitatibacter palustris</name>
    <dbReference type="NCBI Taxonomy" id="2732487"/>
    <lineage>
        <taxon>Bacteria</taxon>
        <taxon>Pseudomonadati</taxon>
        <taxon>Pseudomonadota</taxon>
        <taxon>Betaproteobacteria</taxon>
        <taxon>Nitrosomonadales</taxon>
        <taxon>Usitatibacteraceae</taxon>
        <taxon>Usitatibacter</taxon>
    </lineage>
</organism>
<evidence type="ECO:0000313" key="2">
    <source>
        <dbReference type="EMBL" id="QJR14881.1"/>
    </source>
</evidence>
<evidence type="ECO:0000256" key="1">
    <source>
        <dbReference type="SAM" id="SignalP"/>
    </source>
</evidence>
<feature type="chain" id="PRO_5026913928" evidence="1">
    <location>
        <begin position="25"/>
        <end position="281"/>
    </location>
</feature>
<accession>A0A6M4H5F4</accession>
<keyword evidence="1" id="KW-0732">Signal</keyword>
<keyword evidence="3" id="KW-1185">Reference proteome</keyword>
<sequence>MERGKTLQRVAFVVLLAGSGSAFALDVPCATLKPGQTIDKTTTWSVNPNYLPWGWADGKVTDKWTVPAGFKWTSGSITPYGNMWAPGQIGWALNCSGSGITFSMNWGKVGDAPPDLAFHAGRQSFTDLRDLAATIQDDDGNLLTSGFLQVPPGSDVAVQNGKAFIPAVGSGTYIVKSADKKSSVQGSFNPAAVGPAQTLNLTFKIVMARSCRFRVSNGSTHHVSYDFRDVVGKNSCEATCSNDRARDIAKALLGWSKSDTHVDDTACTGGSQCAGKGSCRT</sequence>
<dbReference type="RefSeq" id="WP_171161663.1">
    <property type="nucleotide sequence ID" value="NZ_CP053073.1"/>
</dbReference>
<reference evidence="2 3" key="1">
    <citation type="submission" date="2020-04" db="EMBL/GenBank/DDBJ databases">
        <title>Usitatibacter rugosus gen. nov., sp. nov. and Usitatibacter palustris sp. nov., novel members of Usitatibacteraceae fam. nov. within the order Nitrosomonadales isolated from soil.</title>
        <authorList>
            <person name="Huber K.J."/>
            <person name="Neumann-Schaal M."/>
            <person name="Geppert A."/>
            <person name="Luckner M."/>
            <person name="Wanner G."/>
            <person name="Overmann J."/>
        </authorList>
    </citation>
    <scope>NUCLEOTIDE SEQUENCE [LARGE SCALE GENOMIC DNA]</scope>
    <source>
        <strain evidence="2 3">Swamp67</strain>
    </source>
</reference>
<proteinExistence type="predicted"/>
<feature type="signal peptide" evidence="1">
    <location>
        <begin position="1"/>
        <end position="24"/>
    </location>
</feature>
<protein>
    <submittedName>
        <fullName evidence="2">Uncharacterized protein</fullName>
    </submittedName>
</protein>
<gene>
    <name evidence="2" type="ORF">DSM104440_01696</name>
</gene>
<evidence type="ECO:0000313" key="3">
    <source>
        <dbReference type="Proteomes" id="UP000503096"/>
    </source>
</evidence>